<feature type="transmembrane region" description="Helical" evidence="2">
    <location>
        <begin position="476"/>
        <end position="502"/>
    </location>
</feature>
<protein>
    <submittedName>
        <fullName evidence="3">Uncharacterized protein</fullName>
    </submittedName>
</protein>
<evidence type="ECO:0000256" key="1">
    <source>
        <dbReference type="SAM" id="MobiDB-lite"/>
    </source>
</evidence>
<dbReference type="RefSeq" id="YP_003406990.1">
    <property type="nucleotide sequence ID" value="NC_013756.1"/>
</dbReference>
<keyword evidence="2" id="KW-1133">Transmembrane helix</keyword>
<dbReference type="EMBL" id="GU071086">
    <property type="protein sequence ID" value="ADB04028.1"/>
    <property type="molecule type" value="Genomic_DNA"/>
</dbReference>
<feature type="region of interest" description="Disordered" evidence="1">
    <location>
        <begin position="128"/>
        <end position="346"/>
    </location>
</feature>
<dbReference type="Proteomes" id="UP000029780">
    <property type="component" value="Segment"/>
</dbReference>
<proteinExistence type="predicted"/>
<accession>D2XAQ1</accession>
<organismHost>
    <name type="scientific">Acanthamoeba</name>
    <dbReference type="NCBI Taxonomy" id="5754"/>
</organismHost>
<evidence type="ECO:0000313" key="3">
    <source>
        <dbReference type="EMBL" id="ADB04028.1"/>
    </source>
</evidence>
<sequence length="546" mass="56662">MREILTILILLSLAGSVVSDSCLLSTNSTCSGSLQRNAATTSSVTSQLSGLYTQTFGTSYSWNNNFTFFGDVLSSYFSYVVVDPSYDSSKRAEILGINNQVISGICNSGNGTVAVEVLFSAYCFPSPSPSPSRSSSPSPTSSSSRTPSSSPSNSPSFQPSKSASRTPSVSPSLSPSRTSSPSLVSASPTRTPTTSRTPSPSLISPTPTRSPTRTSSPSRSSSPSQVTRSPSVSPSKSKSPSRTPSPSLATRTPSPSISKTPSSTPSGTPSPVSPSPTRSPSLSPSQTPSLSPSRTVTPSVSRSPSASPTTSISPSSTPSISVSPSSSLSPSPSPTPSTSTSPSQTPLVYGTCLQDFSGRYSVSGNFQTTGNETLLFSKILESFKELVPSSVSLSVYGRSFRESEKSVSFAFAVYFNDSRVRDVVSNKVFVVSFDALSELFPSNDSNSAILSTLFSNNYCSTEDGGGGLSPGQTAGIVIGAVIGAVVGVSVLLGLVALGMLVVRLMNKAPAPEQLASRNEVFSETTATENAMFNDPVQSIQNELYTL</sequence>
<keyword evidence="2" id="KW-0472">Membrane</keyword>
<keyword evidence="2" id="KW-0812">Transmembrane</keyword>
<evidence type="ECO:0000256" key="2">
    <source>
        <dbReference type="SAM" id="Phobius"/>
    </source>
</evidence>
<gene>
    <name evidence="3" type="ORF">MAR_ORF253</name>
</gene>
<keyword evidence="4" id="KW-1185">Reference proteome</keyword>
<name>D2XAQ1_GBMV</name>
<dbReference type="OrthoDB" id="31735at10239"/>
<evidence type="ECO:0000313" key="4">
    <source>
        <dbReference type="Proteomes" id="UP000029780"/>
    </source>
</evidence>
<reference evidence="3 4" key="1">
    <citation type="journal article" date="2009" name="Proc. Natl. Acad. Sci. U.S.A.">
        <title>Giant Marseillevirus highlights the role of amoebae as a melting pot in emergence of chimeric microorganisms.</title>
        <authorList>
            <person name="Boyer M."/>
            <person name="Yutin N."/>
            <person name="Pagnier I."/>
            <person name="Barrassi L."/>
            <person name="Fournous G."/>
            <person name="Espinosa L."/>
            <person name="Robert C."/>
            <person name="Azza S."/>
            <person name="Sun S."/>
            <person name="Rossmann M.G."/>
            <person name="Suzan-Monti M."/>
            <person name="La Scola B."/>
            <person name="Koonin E.V."/>
            <person name="Raoult D."/>
        </authorList>
    </citation>
    <scope>NUCLEOTIDE SEQUENCE [LARGE SCALE GENOMIC DNA]</scope>
    <source>
        <strain evidence="3 4">T19</strain>
    </source>
</reference>
<feature type="compositionally biased region" description="Low complexity" evidence="1">
    <location>
        <begin position="131"/>
        <end position="343"/>
    </location>
</feature>
<dbReference type="KEGG" id="vg:8746490"/>
<dbReference type="GeneID" id="8746490"/>
<organism evidence="3 4">
    <name type="scientific">Marseillevirus marseillevirus</name>
    <name type="common">GBM</name>
    <dbReference type="NCBI Taxonomy" id="694581"/>
    <lineage>
        <taxon>Viruses</taxon>
        <taxon>Varidnaviria</taxon>
        <taxon>Bamfordvirae</taxon>
        <taxon>Nucleocytoviricota</taxon>
        <taxon>Megaviricetes</taxon>
        <taxon>Pimascovirales</taxon>
        <taxon>Pimascovirales incertae sedis</taxon>
        <taxon>Marseilleviridae</taxon>
        <taxon>Marseillevirus</taxon>
        <taxon>Marseillevirus massiliense</taxon>
    </lineage>
</organism>